<name>A0A1H3PMR2_9MICO</name>
<protein>
    <submittedName>
        <fullName evidence="1">Nucleotidyl transferase AbiEii toxin, Type IV TA system</fullName>
    </submittedName>
</protein>
<dbReference type="STRING" id="381665.SAMN05216554_1985"/>
<evidence type="ECO:0000313" key="2">
    <source>
        <dbReference type="Proteomes" id="UP000198891"/>
    </source>
</evidence>
<proteinExistence type="predicted"/>
<gene>
    <name evidence="1" type="ORF">SAMN05216554_1985</name>
</gene>
<reference evidence="1 2" key="1">
    <citation type="submission" date="2016-10" db="EMBL/GenBank/DDBJ databases">
        <authorList>
            <person name="de Groot N.N."/>
        </authorList>
    </citation>
    <scope>NUCLEOTIDE SEQUENCE [LARGE SCALE GENOMIC DNA]</scope>
    <source>
        <strain evidence="1 2">CGMCC 4.3491</strain>
    </source>
</reference>
<dbReference type="RefSeq" id="WP_092552603.1">
    <property type="nucleotide sequence ID" value="NZ_FNPZ01000002.1"/>
</dbReference>
<dbReference type="AlphaFoldDB" id="A0A1H3PMR2"/>
<dbReference type="EMBL" id="FNPZ01000002">
    <property type="protein sequence ID" value="SDZ02337.1"/>
    <property type="molecule type" value="Genomic_DNA"/>
</dbReference>
<organism evidence="1 2">
    <name type="scientific">Herbiconiux ginsengi</name>
    <dbReference type="NCBI Taxonomy" id="381665"/>
    <lineage>
        <taxon>Bacteria</taxon>
        <taxon>Bacillati</taxon>
        <taxon>Actinomycetota</taxon>
        <taxon>Actinomycetes</taxon>
        <taxon>Micrococcales</taxon>
        <taxon>Microbacteriaceae</taxon>
        <taxon>Herbiconiux</taxon>
    </lineage>
</organism>
<dbReference type="Proteomes" id="UP000198891">
    <property type="component" value="Unassembled WGS sequence"/>
</dbReference>
<evidence type="ECO:0000313" key="1">
    <source>
        <dbReference type="EMBL" id="SDZ02337.1"/>
    </source>
</evidence>
<dbReference type="Pfam" id="PF08843">
    <property type="entry name" value="AbiEii"/>
    <property type="match status" value="2"/>
</dbReference>
<dbReference type="GO" id="GO:0016740">
    <property type="term" value="F:transferase activity"/>
    <property type="evidence" value="ECO:0007669"/>
    <property type="project" value="UniProtKB-KW"/>
</dbReference>
<keyword evidence="2" id="KW-1185">Reference proteome</keyword>
<keyword evidence="1" id="KW-0808">Transferase</keyword>
<sequence>MIEQPRENDGHHRLETHAASEADLDHLSSLASFLPARTLAAWRTLAPVVPPVAYLSGGTALTAHLQHRVSRDLDFFTENQFDVRALSEALNTVGTFAPTLAEEGTLNGIFEDTKVQFLDASSQQLLEPTTQFGGVRLASLADVLATKLKVIQDRGALRDYFDLMVLDEYISIEEGLNLLVQKYRPVAAAGVIANVVRGLGFLDDVEDDPSLPLPRKDIETFWARRQPEVVKTIAL</sequence>
<dbReference type="InterPro" id="IPR014942">
    <property type="entry name" value="AbiEii"/>
</dbReference>
<accession>A0A1H3PMR2</accession>
<dbReference type="OrthoDB" id="7051771at2"/>